<dbReference type="Pfam" id="PF00628">
    <property type="entry name" value="PHD"/>
    <property type="match status" value="1"/>
</dbReference>
<dbReference type="CDD" id="cd15556">
    <property type="entry name" value="PHD_MMD1_like"/>
    <property type="match status" value="1"/>
</dbReference>
<dbReference type="Gene3D" id="3.30.40.10">
    <property type="entry name" value="Zinc/RING finger domain, C3HC4 (zinc finger)"/>
    <property type="match status" value="1"/>
</dbReference>
<dbReference type="InterPro" id="IPR001965">
    <property type="entry name" value="Znf_PHD"/>
</dbReference>
<dbReference type="InterPro" id="IPR057765">
    <property type="entry name" value="MS1-like_ubiquitin"/>
</dbReference>
<sequence length="700" mass="79596">MAITTSAAPKKRKRRDKLYDFHTFAEKGCPIDPTGSFRHNIRIFLQECTEIENYTVEGMPTWRTTLRVYKNRELRVPLYTVEETVKHSPKPFCDDCISTGSEFRVLIFELYLKLEASFVSKRRYHLIIPGDDKWNDPLEDGVFDIHSHLLHGLIHCNGFGHLLCINGIEGGSKYLRGREIMDLWDRICTNLQTRKITVEDASKKHSVDVRLLYGVAYGHVWFGRWGYRFCRGSFGVTEYKYDRAIEMLSSLTLDQIIRDFGNTKQRQEIKRIIHRYRDLSETQLITIRDLLRFVLTLKSLAPAKGQPAMDASSASPVVQPLTRTAKHAPSFAKKKQVTYEEFAKTVAKMDSRWTTRTLEHAAKVIVDELKERESSKGGNGGIPRHELREATRQHIGNTGLLDFTMKFLNNVIVGTHFVGRSVNPSTRVYEYKIHELSNCALVNGTDGETGTEQLLAPALQAASDIYIDVVYLYTNVLLGYPELELVELASRTVLDSKHFVKEWPVTNEEDQSLRFICRVMPNLNELAYELKTELLPGELIVVPLQVTVDELKEAAQSAMRDTYCIMERFKVNEVESMEGMEDEEVPFGKIPEFQVRGSGIDWGTELRYEGGANNWTVKCECGALDDDGERMVACDICEVWQHTRCSGIDNVDAVPPFFVCARCNASLVPARTELGSQFECSELYGSLLLPLPAQLGLDLC</sequence>
<evidence type="ECO:0000259" key="6">
    <source>
        <dbReference type="SMART" id="SM00249"/>
    </source>
</evidence>
<evidence type="ECO:0000313" key="8">
    <source>
        <dbReference type="Proteomes" id="UP000325577"/>
    </source>
</evidence>
<protein>
    <recommendedName>
        <fullName evidence="6">Zinc finger PHD-type domain-containing protein</fullName>
    </recommendedName>
</protein>
<keyword evidence="5" id="KW-0804">Transcription</keyword>
<gene>
    <name evidence="7" type="ORF">F0562_011260</name>
</gene>
<keyword evidence="2" id="KW-0863">Zinc-finger</keyword>
<keyword evidence="3" id="KW-0862">Zinc</keyword>
<dbReference type="InterPro" id="IPR019786">
    <property type="entry name" value="Zinc_finger_PHD-type_CS"/>
</dbReference>
<dbReference type="AlphaFoldDB" id="A0A5J5A667"/>
<organism evidence="7 8">
    <name type="scientific">Nyssa sinensis</name>
    <dbReference type="NCBI Taxonomy" id="561372"/>
    <lineage>
        <taxon>Eukaryota</taxon>
        <taxon>Viridiplantae</taxon>
        <taxon>Streptophyta</taxon>
        <taxon>Embryophyta</taxon>
        <taxon>Tracheophyta</taxon>
        <taxon>Spermatophyta</taxon>
        <taxon>Magnoliopsida</taxon>
        <taxon>eudicotyledons</taxon>
        <taxon>Gunneridae</taxon>
        <taxon>Pentapetalae</taxon>
        <taxon>asterids</taxon>
        <taxon>Cornales</taxon>
        <taxon>Nyssaceae</taxon>
        <taxon>Nyssa</taxon>
    </lineage>
</organism>
<dbReference type="InterPro" id="IPR019787">
    <property type="entry name" value="Znf_PHD-finger"/>
</dbReference>
<evidence type="ECO:0000313" key="7">
    <source>
        <dbReference type="EMBL" id="KAA8524837.1"/>
    </source>
</evidence>
<dbReference type="SMART" id="SM00249">
    <property type="entry name" value="PHD"/>
    <property type="match status" value="1"/>
</dbReference>
<evidence type="ECO:0000256" key="2">
    <source>
        <dbReference type="ARBA" id="ARBA00022771"/>
    </source>
</evidence>
<dbReference type="EMBL" id="CM018047">
    <property type="protein sequence ID" value="KAA8524837.1"/>
    <property type="molecule type" value="Genomic_DNA"/>
</dbReference>
<dbReference type="InterPro" id="IPR058054">
    <property type="entry name" value="Znf_MS1-like"/>
</dbReference>
<dbReference type="GO" id="GO:0008270">
    <property type="term" value="F:zinc ion binding"/>
    <property type="evidence" value="ECO:0007669"/>
    <property type="project" value="UniProtKB-KW"/>
</dbReference>
<reference evidence="7 8" key="1">
    <citation type="submission" date="2019-09" db="EMBL/GenBank/DDBJ databases">
        <title>A chromosome-level genome assembly of the Chinese tupelo Nyssa sinensis.</title>
        <authorList>
            <person name="Yang X."/>
            <person name="Kang M."/>
            <person name="Yang Y."/>
            <person name="Xiong H."/>
            <person name="Wang M."/>
            <person name="Zhang Z."/>
            <person name="Wang Z."/>
            <person name="Wu H."/>
            <person name="Ma T."/>
            <person name="Liu J."/>
            <person name="Xi Z."/>
        </authorList>
    </citation>
    <scope>NUCLEOTIDE SEQUENCE [LARGE SCALE GENOMIC DNA]</scope>
    <source>
        <strain evidence="7">J267</strain>
        <tissue evidence="7">Leaf</tissue>
    </source>
</reference>
<dbReference type="OrthoDB" id="436852at2759"/>
<dbReference type="PANTHER" id="PTHR46201">
    <property type="entry name" value="PHD FINGER PROTEIN MALE MEIOCYTE DEATH 1-RELATED"/>
    <property type="match status" value="1"/>
</dbReference>
<evidence type="ECO:0000256" key="3">
    <source>
        <dbReference type="ARBA" id="ARBA00022833"/>
    </source>
</evidence>
<dbReference type="Proteomes" id="UP000325577">
    <property type="component" value="Linkage Group LG4"/>
</dbReference>
<keyword evidence="1" id="KW-0479">Metal-binding</keyword>
<evidence type="ECO:0000256" key="5">
    <source>
        <dbReference type="ARBA" id="ARBA00023163"/>
    </source>
</evidence>
<feature type="domain" description="Zinc finger PHD-type" evidence="6">
    <location>
        <begin position="618"/>
        <end position="664"/>
    </location>
</feature>
<keyword evidence="4" id="KW-0805">Transcription regulation</keyword>
<dbReference type="PROSITE" id="PS01359">
    <property type="entry name" value="ZF_PHD_1"/>
    <property type="match status" value="1"/>
</dbReference>
<evidence type="ECO:0000256" key="1">
    <source>
        <dbReference type="ARBA" id="ARBA00022723"/>
    </source>
</evidence>
<dbReference type="SUPFAM" id="SSF57903">
    <property type="entry name" value="FYVE/PHD zinc finger"/>
    <property type="match status" value="1"/>
</dbReference>
<proteinExistence type="predicted"/>
<name>A0A5J5A667_9ASTE</name>
<dbReference type="PANTHER" id="PTHR46201:SF9">
    <property type="entry name" value="PHD FINGER PROTEIN MALE MEIOCYTE DEATH 1"/>
    <property type="match status" value="1"/>
</dbReference>
<keyword evidence="8" id="KW-1185">Reference proteome</keyword>
<dbReference type="Pfam" id="PF25565">
    <property type="entry name" value="Ubiquitin_At1g33420"/>
    <property type="match status" value="1"/>
</dbReference>
<dbReference type="InterPro" id="IPR059080">
    <property type="entry name" value="WHD_PTC1"/>
</dbReference>
<dbReference type="InterPro" id="IPR011011">
    <property type="entry name" value="Znf_FYVE_PHD"/>
</dbReference>
<dbReference type="InterPro" id="IPR013083">
    <property type="entry name" value="Znf_RING/FYVE/PHD"/>
</dbReference>
<evidence type="ECO:0000256" key="4">
    <source>
        <dbReference type="ARBA" id="ARBA00023015"/>
    </source>
</evidence>
<dbReference type="Pfam" id="PF25874">
    <property type="entry name" value="WHD_plant_repro"/>
    <property type="match status" value="1"/>
</dbReference>
<accession>A0A5J5A667</accession>